<geneLocation type="plasmid" evidence="1 2">
    <name>megaplasmid pDF308</name>
</geneLocation>
<reference evidence="1 2" key="1">
    <citation type="journal article" date="2010" name="DNA Res.">
        <title>Bacterial lifestyle in a deep-sea hydrothermal vent chimney revealed by the genome sequence of the thermophilic bacterium Deferribacter desulfuricans SSM1.</title>
        <authorList>
            <person name="Takaki Y."/>
            <person name="Shimamura S."/>
            <person name="Nakagawa S."/>
            <person name="Fukuhara Y."/>
            <person name="Horikawa H."/>
            <person name="Ankai A."/>
            <person name="Harada T."/>
            <person name="Hosoyama A."/>
            <person name="Oguchi A."/>
            <person name="Fukui S."/>
            <person name="Fujita N."/>
            <person name="Takami H."/>
            <person name="Takai K."/>
        </authorList>
    </citation>
    <scope>NUCLEOTIDE SEQUENCE [LARGE SCALE GENOMIC DNA]</scope>
    <source>
        <strain evidence="2">DSM 14783 / JCM 11476 / NBRC 101012 / SSM1</strain>
        <plasmid evidence="2">Plasmid megaplasmid pDF308</plasmid>
    </source>
</reference>
<dbReference type="Proteomes" id="UP000001520">
    <property type="component" value="Plasmid megaplasmid pDF308"/>
</dbReference>
<dbReference type="HOGENOM" id="CLU_1522742_0_0_0"/>
<keyword evidence="2" id="KW-1185">Reference proteome</keyword>
<keyword evidence="1" id="KW-0614">Plasmid</keyword>
<sequence>MPRRLTLKPGQRQVVRFKLLPNKLLPAKQREYKARLYIETIEAYNSVTGNVTDKGVIQTVLRIKKKVGLPIRVLKGNLKYQCSIEYDQNNKIILIKNTGLKTLRGSLLIVGKKGNQENSLVSLSYFAADRIKKISLNELLKDNQFYDEYDIVVKTSDSTRDEQPNRLICSKNIKVK</sequence>
<gene>
    <name evidence="1" type="ordered locus">DEFDS_P055</name>
</gene>
<name>D3PEN7_DEFDS</name>
<protein>
    <submittedName>
        <fullName evidence="1">Uncharacterized protein</fullName>
    </submittedName>
</protein>
<proteinExistence type="predicted"/>
<dbReference type="AlphaFoldDB" id="D3PEN7"/>
<evidence type="ECO:0000313" key="2">
    <source>
        <dbReference type="Proteomes" id="UP000001520"/>
    </source>
</evidence>
<dbReference type="EMBL" id="AP011530">
    <property type="protein sequence ID" value="BAI81679.1"/>
    <property type="molecule type" value="Genomic_DNA"/>
</dbReference>
<dbReference type="KEGG" id="ddf:DEFDS_P055"/>
<accession>D3PEN7</accession>
<organism evidence="1 2">
    <name type="scientific">Deferribacter desulfuricans (strain DSM 14783 / JCM 11476 / NBRC 101012 / SSM1)</name>
    <dbReference type="NCBI Taxonomy" id="639282"/>
    <lineage>
        <taxon>Bacteria</taxon>
        <taxon>Pseudomonadati</taxon>
        <taxon>Deferribacterota</taxon>
        <taxon>Deferribacteres</taxon>
        <taxon>Deferribacterales</taxon>
        <taxon>Deferribacteraceae</taxon>
        <taxon>Deferribacter</taxon>
    </lineage>
</organism>
<evidence type="ECO:0000313" key="1">
    <source>
        <dbReference type="EMBL" id="BAI81679.1"/>
    </source>
</evidence>
<dbReference type="RefSeq" id="WP_013008916.1">
    <property type="nucleotide sequence ID" value="NC_013940.1"/>
</dbReference>